<comment type="caution">
    <text evidence="1">The sequence shown here is derived from an EMBL/GenBank/DDBJ whole genome shotgun (WGS) entry which is preliminary data.</text>
</comment>
<evidence type="ECO:0000313" key="1">
    <source>
        <dbReference type="EMBL" id="MCT8506136.1"/>
    </source>
</evidence>
<sequence length="118" mass="13116">MGIVIVKQPTATVEMDVDVPQVGQLGYDVTWTLLTADELKALEESKRDIVDVIVEHCKGIEGPRGLDESDAPKKHQSTVAKIDEDGLREILQINYYRRALAQSFFATQQGRAVYAAKN</sequence>
<protein>
    <submittedName>
        <fullName evidence="1">Uncharacterized protein</fullName>
    </submittedName>
</protein>
<reference evidence="1" key="1">
    <citation type="submission" date="2021-07" db="EMBL/GenBank/DDBJ databases">
        <authorList>
            <person name="Luelf R.H."/>
        </authorList>
    </citation>
    <scope>NUCLEOTIDE SEQUENCE</scope>
    <source>
        <strain evidence="1">TMW 2.2304</strain>
    </source>
</reference>
<evidence type="ECO:0000313" key="2">
    <source>
        <dbReference type="Proteomes" id="UP001145353"/>
    </source>
</evidence>
<keyword evidence="2" id="KW-1185">Reference proteome</keyword>
<proteinExistence type="predicted"/>
<dbReference type="RefSeq" id="WP_247620364.1">
    <property type="nucleotide sequence ID" value="NZ_JAHXDE010000004.1"/>
</dbReference>
<reference evidence="1" key="2">
    <citation type="journal article" date="2022" name="Syst. Appl. Microbiol.">
        <title>Chromohalobacter moromii sp. nov., a moderately halophilic bacterium isolated from lupine-based moromi fermentation.</title>
        <authorList>
            <person name="Lulf R.H."/>
            <person name="Hilgarth M."/>
            <person name="Ehrmann M.A."/>
        </authorList>
    </citation>
    <scope>NUCLEOTIDE SEQUENCE</scope>
    <source>
        <strain evidence="1">TMW 2.2304</strain>
    </source>
</reference>
<gene>
    <name evidence="1" type="ORF">KZO87_12200</name>
</gene>
<organism evidence="1 2">
    <name type="scientific">Chromohalobacter moromii</name>
    <dbReference type="NCBI Taxonomy" id="2860329"/>
    <lineage>
        <taxon>Bacteria</taxon>
        <taxon>Pseudomonadati</taxon>
        <taxon>Pseudomonadota</taxon>
        <taxon>Gammaproteobacteria</taxon>
        <taxon>Oceanospirillales</taxon>
        <taxon>Halomonadaceae</taxon>
        <taxon>Chromohalobacter</taxon>
    </lineage>
</organism>
<accession>A0A9X2X434</accession>
<dbReference type="AlphaFoldDB" id="A0A9X2X434"/>
<dbReference type="Proteomes" id="UP001145353">
    <property type="component" value="Unassembled WGS sequence"/>
</dbReference>
<dbReference type="EMBL" id="JAHXDE010000004">
    <property type="protein sequence ID" value="MCT8506136.1"/>
    <property type="molecule type" value="Genomic_DNA"/>
</dbReference>
<name>A0A9X2X434_9GAMM</name>